<organism evidence="1 2">
    <name type="scientific">Melastoma candidum</name>
    <dbReference type="NCBI Taxonomy" id="119954"/>
    <lineage>
        <taxon>Eukaryota</taxon>
        <taxon>Viridiplantae</taxon>
        <taxon>Streptophyta</taxon>
        <taxon>Embryophyta</taxon>
        <taxon>Tracheophyta</taxon>
        <taxon>Spermatophyta</taxon>
        <taxon>Magnoliopsida</taxon>
        <taxon>eudicotyledons</taxon>
        <taxon>Gunneridae</taxon>
        <taxon>Pentapetalae</taxon>
        <taxon>rosids</taxon>
        <taxon>malvids</taxon>
        <taxon>Myrtales</taxon>
        <taxon>Melastomataceae</taxon>
        <taxon>Melastomatoideae</taxon>
        <taxon>Melastomateae</taxon>
        <taxon>Melastoma</taxon>
    </lineage>
</organism>
<name>A0ACB9RFF9_9MYRT</name>
<evidence type="ECO:0000313" key="2">
    <source>
        <dbReference type="Proteomes" id="UP001057402"/>
    </source>
</evidence>
<comment type="caution">
    <text evidence="1">The sequence shown here is derived from an EMBL/GenBank/DDBJ whole genome shotgun (WGS) entry which is preliminary data.</text>
</comment>
<keyword evidence="2" id="KW-1185">Reference proteome</keyword>
<protein>
    <submittedName>
        <fullName evidence="1">Uncharacterized protein</fullName>
    </submittedName>
</protein>
<gene>
    <name evidence="1" type="ORF">MLD38_015204</name>
</gene>
<reference evidence="2" key="1">
    <citation type="journal article" date="2023" name="Front. Plant Sci.">
        <title>Chromosomal-level genome assembly of Melastoma candidum provides insights into trichome evolution.</title>
        <authorList>
            <person name="Zhong Y."/>
            <person name="Wu W."/>
            <person name="Sun C."/>
            <person name="Zou P."/>
            <person name="Liu Y."/>
            <person name="Dai S."/>
            <person name="Zhou R."/>
        </authorList>
    </citation>
    <scope>NUCLEOTIDE SEQUENCE [LARGE SCALE GENOMIC DNA]</scope>
</reference>
<accession>A0ACB9RFF9</accession>
<evidence type="ECO:0000313" key="1">
    <source>
        <dbReference type="EMBL" id="KAI4377604.1"/>
    </source>
</evidence>
<dbReference type="Proteomes" id="UP001057402">
    <property type="component" value="Chromosome 4"/>
</dbReference>
<dbReference type="EMBL" id="CM042883">
    <property type="protein sequence ID" value="KAI4377604.1"/>
    <property type="molecule type" value="Genomic_DNA"/>
</dbReference>
<proteinExistence type="predicted"/>
<sequence>MDVQSVIACNNRSSKTSSHKEAQVMTAVPTSSSLLLACVLIFSACSLPSSSVGSQAVSVASLFPSSLCSSSSSDNAVNNRKSTLSVIHRFGPCNRGSSSKDRQNHAQLLRQDDERVSSIQSKLSGIAGDQSLASSNVRIPAKSGSTFAIGNYVVTIGLGNPKKDLNVLFDTGSDLTWTQCRPCAGFCYNQTDQVFDPSQSSSYANVSCSSTTCSQIRSGTSAAPGCAGSACVYGVKYGDGSFTVGLFATERLTLSPAEVIENFQFGCGQNNRGLFGRVAGLIGLGRDRISLVEQTASKYGRYFSYCLPSLSSSLGHLSFGNSGGSSAFTPMITLSDPSFYGINLVGISVGGNKLSIPQTIFSNAGTVIDSGTTITRLPQTAYKALQAAFRQGMKNYTMVPAVSPFDTCYDFSKYDEVSIPKVMFTFGGGLNVDLDPTGILYVLSRAQVCLAFAGNADDRSVGIYGNTQQKTFEVTYDVAGGRIGFGPNGCQ</sequence>